<accession>A0ABX4XTJ9</accession>
<keyword evidence="1" id="KW-0812">Transmembrane</keyword>
<keyword evidence="1" id="KW-1133">Transmembrane helix</keyword>
<evidence type="ECO:0000313" key="2">
    <source>
        <dbReference type="EMBL" id="PNQ88460.1"/>
    </source>
</evidence>
<feature type="transmembrane region" description="Helical" evidence="1">
    <location>
        <begin position="44"/>
        <end position="62"/>
    </location>
</feature>
<reference evidence="2 3" key="1">
    <citation type="submission" date="2018-01" db="EMBL/GenBank/DDBJ databases">
        <title>Draft Genome Sequence of Pseudomonas gingeri NCPPB 3146 (LMG 5327), a White Line Reaction Producer.</title>
        <authorList>
            <person name="Rokni-Zadeh H."/>
            <person name="Bahrami T."/>
            <person name="Zarvandi S."/>
            <person name="Changi-Ashtiani M."/>
            <person name="De Mot R."/>
        </authorList>
    </citation>
    <scope>NUCLEOTIDE SEQUENCE [LARGE SCALE GENOMIC DNA]</scope>
    <source>
        <strain evidence="3">NCPPB 3146 \ LMG 5327</strain>
    </source>
</reference>
<dbReference type="Proteomes" id="UP000236232">
    <property type="component" value="Unassembled WGS sequence"/>
</dbReference>
<organism evidence="2 3">
    <name type="scientific">Pseudomonas gingeri NCPPB 3146 = LMG 5327</name>
    <dbReference type="NCBI Taxonomy" id="707248"/>
    <lineage>
        <taxon>Bacteria</taxon>
        <taxon>Pseudomonadati</taxon>
        <taxon>Pseudomonadota</taxon>
        <taxon>Gammaproteobacteria</taxon>
        <taxon>Pseudomonadales</taxon>
        <taxon>Pseudomonadaceae</taxon>
        <taxon>Pseudomonas</taxon>
    </lineage>
</organism>
<protein>
    <submittedName>
        <fullName evidence="2">Uncharacterized protein</fullName>
    </submittedName>
</protein>
<gene>
    <name evidence="2" type="ORF">CCU68_31880</name>
</gene>
<keyword evidence="1" id="KW-0472">Membrane</keyword>
<name>A0ABX4XTJ9_9PSED</name>
<dbReference type="EMBL" id="POWE01000178">
    <property type="protein sequence ID" value="PNQ88460.1"/>
    <property type="molecule type" value="Genomic_DNA"/>
</dbReference>
<proteinExistence type="predicted"/>
<dbReference type="RefSeq" id="WP_017125838.1">
    <property type="nucleotide sequence ID" value="NZ_JH730837.1"/>
</dbReference>
<comment type="caution">
    <text evidence="2">The sequence shown here is derived from an EMBL/GenBank/DDBJ whole genome shotgun (WGS) entry which is preliminary data.</text>
</comment>
<sequence length="68" mass="7507">MGDVLAGLIVTAICFPIGWPIVKLVTLGKYPSRGSWFASTAQAQWTTMTGFTFLIIAMMFALKQFDVF</sequence>
<evidence type="ECO:0000256" key="1">
    <source>
        <dbReference type="SAM" id="Phobius"/>
    </source>
</evidence>
<evidence type="ECO:0000313" key="3">
    <source>
        <dbReference type="Proteomes" id="UP000236232"/>
    </source>
</evidence>
<keyword evidence="3" id="KW-1185">Reference proteome</keyword>